<name>A0ABW9Y316_9RHOB</name>
<dbReference type="Proteomes" id="UP001517376">
    <property type="component" value="Unassembled WGS sequence"/>
</dbReference>
<protein>
    <submittedName>
        <fullName evidence="8">Response regulator</fullName>
    </submittedName>
</protein>
<proteinExistence type="predicted"/>
<keyword evidence="9" id="KW-1185">Reference proteome</keyword>
<keyword evidence="1 6" id="KW-0597">Phosphoprotein</keyword>
<keyword evidence="2" id="KW-0902">Two-component regulatory system</keyword>
<reference evidence="9" key="1">
    <citation type="submission" date="2020-01" db="EMBL/GenBank/DDBJ databases">
        <title>Sphingomonas sp. strain CSW-10.</title>
        <authorList>
            <person name="Chen W.-M."/>
        </authorList>
    </citation>
    <scope>NUCLEOTIDE SEQUENCE [LARGE SCALE GENOMIC DNA]</scope>
    <source>
        <strain evidence="9">CCP-1</strain>
    </source>
</reference>
<dbReference type="SMART" id="SM00448">
    <property type="entry name" value="REC"/>
    <property type="match status" value="1"/>
</dbReference>
<evidence type="ECO:0000256" key="1">
    <source>
        <dbReference type="ARBA" id="ARBA00022553"/>
    </source>
</evidence>
<dbReference type="SUPFAM" id="SSF52172">
    <property type="entry name" value="CheY-like"/>
    <property type="match status" value="1"/>
</dbReference>
<evidence type="ECO:0000256" key="4">
    <source>
        <dbReference type="ARBA" id="ARBA00023125"/>
    </source>
</evidence>
<gene>
    <name evidence="8" type="ORF">GU920_04970</name>
</gene>
<feature type="modified residue" description="4-aspartylphosphate" evidence="6">
    <location>
        <position position="54"/>
    </location>
</feature>
<keyword evidence="3" id="KW-0805">Transcription regulation</keyword>
<evidence type="ECO:0000256" key="5">
    <source>
        <dbReference type="ARBA" id="ARBA00023163"/>
    </source>
</evidence>
<dbReference type="Gene3D" id="3.40.50.2300">
    <property type="match status" value="1"/>
</dbReference>
<dbReference type="Pfam" id="PF00072">
    <property type="entry name" value="Response_reg"/>
    <property type="match status" value="1"/>
</dbReference>
<evidence type="ECO:0000313" key="8">
    <source>
        <dbReference type="EMBL" id="NBE06876.1"/>
    </source>
</evidence>
<evidence type="ECO:0000256" key="6">
    <source>
        <dbReference type="PROSITE-ProRule" id="PRU00169"/>
    </source>
</evidence>
<dbReference type="InterPro" id="IPR011006">
    <property type="entry name" value="CheY-like_superfamily"/>
</dbReference>
<evidence type="ECO:0000256" key="2">
    <source>
        <dbReference type="ARBA" id="ARBA00023012"/>
    </source>
</evidence>
<dbReference type="EMBL" id="JAAATW010000001">
    <property type="protein sequence ID" value="NBE06876.1"/>
    <property type="molecule type" value="Genomic_DNA"/>
</dbReference>
<dbReference type="InterPro" id="IPR001789">
    <property type="entry name" value="Sig_transdc_resp-reg_receiver"/>
</dbReference>
<accession>A0ABW9Y316</accession>
<keyword evidence="4" id="KW-0238">DNA-binding</keyword>
<dbReference type="PROSITE" id="PS50110">
    <property type="entry name" value="RESPONSE_REGULATORY"/>
    <property type="match status" value="1"/>
</dbReference>
<evidence type="ECO:0000259" key="7">
    <source>
        <dbReference type="PROSITE" id="PS50110"/>
    </source>
</evidence>
<dbReference type="InterPro" id="IPR039420">
    <property type="entry name" value="WalR-like"/>
</dbReference>
<comment type="caution">
    <text evidence="8">The sequence shown here is derived from an EMBL/GenBank/DDBJ whole genome shotgun (WGS) entry which is preliminary data.</text>
</comment>
<sequence length="314" mass="35038">MKILAVDDDRVFLEILDHALRTSGYGDNELLSSPLPALLMLESSYAHFDCILLDIEMPGMTGIELCARIRALQAYQNTPIIMLTTLSDRTNIYQAFDAGASDYITKPINALELQARLGTVRRLVDEQKRIKQLEYQVKVRSGSTYLDYTFDTPIMIPDFDRGIEFHALQNYLLTLGVKGLFSVSAFAINIENATTIYRMVDNIAFRSMLADVASVLGECIKTEKVLISYAGNGAFVGVITGRTEWQNHALEMEMNDKMEDFRAIYTSDRLPLPRIRVSPMVSNSLFSPKRPSLILDRAIAAAGAKNAIPRIAVA</sequence>
<organism evidence="8 9">
    <name type="scientific">Paragemmobacter ruber</name>
    <dbReference type="NCBI Taxonomy" id="1985673"/>
    <lineage>
        <taxon>Bacteria</taxon>
        <taxon>Pseudomonadati</taxon>
        <taxon>Pseudomonadota</taxon>
        <taxon>Alphaproteobacteria</taxon>
        <taxon>Rhodobacterales</taxon>
        <taxon>Paracoccaceae</taxon>
        <taxon>Paragemmobacter</taxon>
    </lineage>
</organism>
<keyword evidence="5" id="KW-0804">Transcription</keyword>
<feature type="domain" description="Response regulatory" evidence="7">
    <location>
        <begin position="2"/>
        <end position="121"/>
    </location>
</feature>
<evidence type="ECO:0000256" key="3">
    <source>
        <dbReference type="ARBA" id="ARBA00023015"/>
    </source>
</evidence>
<evidence type="ECO:0000313" key="9">
    <source>
        <dbReference type="Proteomes" id="UP001517376"/>
    </source>
</evidence>
<dbReference type="PANTHER" id="PTHR48111">
    <property type="entry name" value="REGULATOR OF RPOS"/>
    <property type="match status" value="1"/>
</dbReference>
<dbReference type="PANTHER" id="PTHR48111:SF1">
    <property type="entry name" value="TWO-COMPONENT RESPONSE REGULATOR ORR33"/>
    <property type="match status" value="1"/>
</dbReference>
<dbReference type="RefSeq" id="WP_161765839.1">
    <property type="nucleotide sequence ID" value="NZ_JAAATW010000001.1"/>
</dbReference>